<evidence type="ECO:0000313" key="3">
    <source>
        <dbReference type="Proteomes" id="UP000665026"/>
    </source>
</evidence>
<proteinExistence type="predicted"/>
<feature type="transmembrane region" description="Helical" evidence="1">
    <location>
        <begin position="85"/>
        <end position="103"/>
    </location>
</feature>
<gene>
    <name evidence="2" type="ORF">HZ995_01645</name>
</gene>
<dbReference type="Proteomes" id="UP000665026">
    <property type="component" value="Chromosome"/>
</dbReference>
<dbReference type="RefSeq" id="WP_209356955.1">
    <property type="nucleotide sequence ID" value="NZ_CP060010.1"/>
</dbReference>
<dbReference type="EMBL" id="CP060010">
    <property type="protein sequence ID" value="QTN36252.1"/>
    <property type="molecule type" value="Genomic_DNA"/>
</dbReference>
<dbReference type="KEGG" id="cact:HZ995_01645"/>
<keyword evidence="1" id="KW-0472">Membrane</keyword>
<organism evidence="2 3">
    <name type="scientific">Cognatishimia activa</name>
    <dbReference type="NCBI Taxonomy" id="1715691"/>
    <lineage>
        <taxon>Bacteria</taxon>
        <taxon>Pseudomonadati</taxon>
        <taxon>Pseudomonadota</taxon>
        <taxon>Alphaproteobacteria</taxon>
        <taxon>Rhodobacterales</taxon>
        <taxon>Paracoccaceae</taxon>
        <taxon>Cognatishimia</taxon>
    </lineage>
</organism>
<dbReference type="AlphaFoldDB" id="A0A975I7Q1"/>
<accession>A0A975I7Q1</accession>
<feature type="transmembrane region" description="Helical" evidence="1">
    <location>
        <begin position="58"/>
        <end position="79"/>
    </location>
</feature>
<keyword evidence="1" id="KW-1133">Transmembrane helix</keyword>
<reference evidence="2" key="1">
    <citation type="submission" date="2020-07" db="EMBL/GenBank/DDBJ databases">
        <title>Genome sequences of bacteria associated with the marine, planktonic diatom Thalassiosira profunda strain ECT2AJA-044.</title>
        <authorList>
            <person name="Gargas C.B."/>
            <person name="Roberts W.R."/>
            <person name="Alverson A.J."/>
        </authorList>
    </citation>
    <scope>NUCLEOTIDE SEQUENCE</scope>
    <source>
        <strain evidence="2">ECT2AJA-044</strain>
    </source>
</reference>
<evidence type="ECO:0000313" key="2">
    <source>
        <dbReference type="EMBL" id="QTN36252.1"/>
    </source>
</evidence>
<protein>
    <submittedName>
        <fullName evidence="2">Uncharacterized protein</fullName>
    </submittedName>
</protein>
<keyword evidence="1" id="KW-0812">Transmembrane</keyword>
<sequence length="179" mass="20648">MDLLFKREQKTNNHQKTNFVLWAKIEPDSEENALINKYKMKDAMLIEAVQPKLIRNSILLSFVMAIVAVVPVNIFAFSARMYSPMMVFGAAVLIGIACGYIYYTQKRETIYVKDLLHGRKFKCKSVIELARKEAFLETITNYFRQVVESAKHWDGQETRPITPMPPEEAKRFILSGPLL</sequence>
<name>A0A975I7Q1_9RHOB</name>
<evidence type="ECO:0000256" key="1">
    <source>
        <dbReference type="SAM" id="Phobius"/>
    </source>
</evidence>